<accession>A0A6I4IWR3</accession>
<dbReference type="EMBL" id="WQLW01000016">
    <property type="protein sequence ID" value="MVO10868.1"/>
    <property type="molecule type" value="Genomic_DNA"/>
</dbReference>
<dbReference type="RefSeq" id="WP_140999286.1">
    <property type="nucleotide sequence ID" value="NZ_VDCZ01000016.1"/>
</dbReference>
<keyword evidence="2" id="KW-1185">Reference proteome</keyword>
<name>A0A6I4IWR3_9FLAO</name>
<dbReference type="AlphaFoldDB" id="A0A6I4IWR3"/>
<evidence type="ECO:0000313" key="1">
    <source>
        <dbReference type="EMBL" id="MVO10868.1"/>
    </source>
</evidence>
<organism evidence="1 2">
    <name type="scientific">Flavobacterium profundi</name>
    <dbReference type="NCBI Taxonomy" id="1774945"/>
    <lineage>
        <taxon>Bacteria</taxon>
        <taxon>Pseudomonadati</taxon>
        <taxon>Bacteroidota</taxon>
        <taxon>Flavobacteriia</taxon>
        <taxon>Flavobacteriales</taxon>
        <taxon>Flavobacteriaceae</taxon>
        <taxon>Flavobacterium</taxon>
    </lineage>
</organism>
<gene>
    <name evidence="1" type="ORF">GOQ30_16980</name>
</gene>
<evidence type="ECO:0000313" key="2">
    <source>
        <dbReference type="Proteomes" id="UP000431264"/>
    </source>
</evidence>
<protein>
    <submittedName>
        <fullName evidence="1">Uncharacterized protein</fullName>
    </submittedName>
</protein>
<sequence>MKVVNTIILFFISTLLYSQGDLKELLSYIETNQKQLSNFESYKKNSDSVVYCNQFDFLDFTYKKSKN</sequence>
<proteinExistence type="predicted"/>
<reference evidence="2" key="1">
    <citation type="submission" date="2019-05" db="EMBL/GenBank/DDBJ databases">
        <title>Flavobacterium profundi sp. nov., isolated from a deep-sea seamount.</title>
        <authorList>
            <person name="Zhang D.-C."/>
        </authorList>
    </citation>
    <scope>NUCLEOTIDE SEQUENCE [LARGE SCALE GENOMIC DNA]</scope>
    <source>
        <strain evidence="2">TP390</strain>
    </source>
</reference>
<comment type="caution">
    <text evidence="1">The sequence shown here is derived from an EMBL/GenBank/DDBJ whole genome shotgun (WGS) entry which is preliminary data.</text>
</comment>
<dbReference type="Proteomes" id="UP000431264">
    <property type="component" value="Unassembled WGS sequence"/>
</dbReference>